<dbReference type="EMBL" id="CP002582">
    <property type="protein sequence ID" value="ADZ84747.1"/>
    <property type="molecule type" value="Genomic_DNA"/>
</dbReference>
<dbReference type="HOGENOM" id="CLU_010194_1_3_9"/>
<dbReference type="SMART" id="SM00822">
    <property type="entry name" value="PKS_KR"/>
    <property type="match status" value="1"/>
</dbReference>
<dbReference type="NCBIfam" id="NF009466">
    <property type="entry name" value="PRK12826.1-2"/>
    <property type="match status" value="1"/>
</dbReference>
<evidence type="ECO:0000256" key="5">
    <source>
        <dbReference type="ARBA" id="ARBA00023002"/>
    </source>
</evidence>
<sequence>MLKDKVAVITGSVRGIGRAIAMCFAKQGANVVINYSSEKRKEEADQVVTEIKALGGKAIALCANVANSEEAKGLIEGTIAAFGKIDILVNNAGITKDMLLLRMTEKEFQEVLDVNLKGVFNCSKHGAKAMMKTGGSIINMTSVVGINGNAGQSNYAASKAGVIGFTKSVAKEFAGKNIRVNAIAPGFITTDMTDILPERVKESVMTSIPMKCFGVSEEIANVAVFLASDLSSYITGEVIKVDGGMAM</sequence>
<feature type="domain" description="Ketoreductase" evidence="11">
    <location>
        <begin position="5"/>
        <end position="186"/>
    </location>
</feature>
<comment type="function">
    <text evidence="10">Catalyzes the NADPH-dependent reduction of beta-ketoacyl-ACP substrates to beta-hydroxyacyl-ACP products, the first reductive step in the elongation cycle of fatty acid biosynthesis.</text>
</comment>
<dbReference type="InterPro" id="IPR057326">
    <property type="entry name" value="KR_dom"/>
</dbReference>
<dbReference type="UniPathway" id="UPA00094"/>
<dbReference type="STRING" id="642492.Clole_3051"/>
<reference evidence="12 13" key="1">
    <citation type="journal article" date="2011" name="J. Bacteriol.">
        <title>Complete genome sequence of the cellulose-degrading bacterium Cellulosilyticum lentocellum.</title>
        <authorList>
            <consortium name="US DOE Joint Genome Institute"/>
            <person name="Miller D.A."/>
            <person name="Suen G."/>
            <person name="Bruce D."/>
            <person name="Copeland A."/>
            <person name="Cheng J.F."/>
            <person name="Detter C."/>
            <person name="Goodwin L.A."/>
            <person name="Han C.S."/>
            <person name="Hauser L.J."/>
            <person name="Land M.L."/>
            <person name="Lapidus A."/>
            <person name="Lucas S."/>
            <person name="Meincke L."/>
            <person name="Pitluck S."/>
            <person name="Tapia R."/>
            <person name="Teshima H."/>
            <person name="Woyke T."/>
            <person name="Fox B.G."/>
            <person name="Angert E.R."/>
            <person name="Currie C.R."/>
        </authorList>
    </citation>
    <scope>NUCLEOTIDE SEQUENCE [LARGE SCALE GENOMIC DNA]</scope>
    <source>
        <strain evidence="13">ATCC 49066 / DSM 5427 / NCIMB 11756 / RHM5</strain>
    </source>
</reference>
<keyword evidence="10" id="KW-0444">Lipid biosynthesis</keyword>
<dbReference type="GO" id="GO:0004316">
    <property type="term" value="F:3-oxoacyl-[acyl-carrier-protein] reductase (NADPH) activity"/>
    <property type="evidence" value="ECO:0007669"/>
    <property type="project" value="UniProtKB-UniRule"/>
</dbReference>
<dbReference type="GO" id="GO:0006633">
    <property type="term" value="P:fatty acid biosynthetic process"/>
    <property type="evidence" value="ECO:0007669"/>
    <property type="project" value="UniProtKB-UniPathway"/>
</dbReference>
<dbReference type="GO" id="GO:0051287">
    <property type="term" value="F:NAD binding"/>
    <property type="evidence" value="ECO:0007669"/>
    <property type="project" value="UniProtKB-UniRule"/>
</dbReference>
<dbReference type="PANTHER" id="PTHR42879">
    <property type="entry name" value="3-OXOACYL-(ACYL-CARRIER-PROTEIN) REDUCTASE"/>
    <property type="match status" value="1"/>
</dbReference>
<dbReference type="FunFam" id="3.40.50.720:FF:000115">
    <property type="entry name" value="3-oxoacyl-[acyl-carrier-protein] reductase FabG"/>
    <property type="match status" value="1"/>
</dbReference>
<feature type="binding site" evidence="9">
    <location>
        <begin position="64"/>
        <end position="65"/>
    </location>
    <ligand>
        <name>NADP(+)</name>
        <dbReference type="ChEBI" id="CHEBI:58349"/>
    </ligand>
</feature>
<feature type="binding site" evidence="9">
    <location>
        <begin position="155"/>
        <end position="159"/>
    </location>
    <ligand>
        <name>NADP(+)</name>
        <dbReference type="ChEBI" id="CHEBI:58349"/>
    </ligand>
</feature>
<evidence type="ECO:0000256" key="8">
    <source>
        <dbReference type="PIRSR" id="PIRSR611284-1"/>
    </source>
</evidence>
<protein>
    <recommendedName>
        <fullName evidence="3 10">3-oxoacyl-[acyl-carrier-protein] reductase</fullName>
        <ecNumber evidence="3 10">1.1.1.100</ecNumber>
    </recommendedName>
</protein>
<dbReference type="KEGG" id="cle:Clole_3051"/>
<feature type="binding site" evidence="9">
    <location>
        <position position="91"/>
    </location>
    <ligand>
        <name>NADP(+)</name>
        <dbReference type="ChEBI" id="CHEBI:58349"/>
    </ligand>
</feature>
<dbReference type="Gene3D" id="3.40.50.720">
    <property type="entry name" value="NAD(P)-binding Rossmann-like Domain"/>
    <property type="match status" value="1"/>
</dbReference>
<dbReference type="eggNOG" id="COG1028">
    <property type="taxonomic scope" value="Bacteria"/>
</dbReference>
<dbReference type="NCBIfam" id="NF005559">
    <property type="entry name" value="PRK07231.1"/>
    <property type="match status" value="1"/>
</dbReference>
<evidence type="ECO:0000256" key="3">
    <source>
        <dbReference type="ARBA" id="ARBA00012948"/>
    </source>
</evidence>
<evidence type="ECO:0000256" key="7">
    <source>
        <dbReference type="ARBA" id="ARBA00048508"/>
    </source>
</evidence>
<dbReference type="InterPro" id="IPR011284">
    <property type="entry name" value="3oxo_ACP_reduc"/>
</dbReference>
<evidence type="ECO:0000256" key="2">
    <source>
        <dbReference type="ARBA" id="ARBA00006484"/>
    </source>
</evidence>
<evidence type="ECO:0000256" key="10">
    <source>
        <dbReference type="RuleBase" id="RU366074"/>
    </source>
</evidence>
<keyword evidence="5 10" id="KW-0560">Oxidoreductase</keyword>
<keyword evidence="10" id="KW-0443">Lipid metabolism</keyword>
<evidence type="ECO:0000259" key="11">
    <source>
        <dbReference type="SMART" id="SM00822"/>
    </source>
</evidence>
<comment type="similarity">
    <text evidence="2 10">Belongs to the short-chain dehydrogenases/reductases (SDR) family.</text>
</comment>
<dbReference type="PRINTS" id="PR00081">
    <property type="entry name" value="GDHRDH"/>
</dbReference>
<proteinExistence type="inferred from homology"/>
<dbReference type="PROSITE" id="PS00061">
    <property type="entry name" value="ADH_SHORT"/>
    <property type="match status" value="1"/>
</dbReference>
<dbReference type="PRINTS" id="PR00080">
    <property type="entry name" value="SDRFAMILY"/>
</dbReference>
<feature type="active site" description="Proton acceptor" evidence="8">
    <location>
        <position position="155"/>
    </location>
</feature>
<dbReference type="NCBIfam" id="TIGR01830">
    <property type="entry name" value="3oxo_ACP_reduc"/>
    <property type="match status" value="1"/>
</dbReference>
<feature type="binding site" evidence="9">
    <location>
        <position position="188"/>
    </location>
    <ligand>
        <name>NADP(+)</name>
        <dbReference type="ChEBI" id="CHEBI:58349"/>
    </ligand>
</feature>
<evidence type="ECO:0000313" key="13">
    <source>
        <dbReference type="Proteomes" id="UP000008467"/>
    </source>
</evidence>
<comment type="pathway">
    <text evidence="1 10">Lipid metabolism; fatty acid biosynthesis.</text>
</comment>
<keyword evidence="10" id="KW-0275">Fatty acid biosynthesis</keyword>
<dbReference type="PANTHER" id="PTHR42879:SF2">
    <property type="entry name" value="3-OXOACYL-[ACYL-CARRIER-PROTEIN] REDUCTASE FABG"/>
    <property type="match status" value="1"/>
</dbReference>
<keyword evidence="4 9" id="KW-0521">NADP</keyword>
<dbReference type="EC" id="1.1.1.100" evidence="3 10"/>
<dbReference type="Pfam" id="PF13561">
    <property type="entry name" value="adh_short_C2"/>
    <property type="match status" value="1"/>
</dbReference>
<name>F2JNH1_CELLD</name>
<accession>F2JNH1</accession>
<evidence type="ECO:0000256" key="9">
    <source>
        <dbReference type="PIRSR" id="PIRSR611284-2"/>
    </source>
</evidence>
<keyword evidence="10" id="KW-0276">Fatty acid metabolism</keyword>
<dbReference type="InterPro" id="IPR036291">
    <property type="entry name" value="NAD(P)-bd_dom_sf"/>
</dbReference>
<evidence type="ECO:0000256" key="4">
    <source>
        <dbReference type="ARBA" id="ARBA00022857"/>
    </source>
</evidence>
<dbReference type="AlphaFoldDB" id="F2JNH1"/>
<organism evidence="12 13">
    <name type="scientific">Cellulosilyticum lentocellum (strain ATCC 49066 / DSM 5427 / NCIMB 11756 / RHM5)</name>
    <name type="common">Clostridium lentocellum</name>
    <dbReference type="NCBI Taxonomy" id="642492"/>
    <lineage>
        <taxon>Bacteria</taxon>
        <taxon>Bacillati</taxon>
        <taxon>Bacillota</taxon>
        <taxon>Clostridia</taxon>
        <taxon>Lachnospirales</taxon>
        <taxon>Cellulosilyticaceae</taxon>
        <taxon>Cellulosilyticum</taxon>
    </lineage>
</organism>
<comment type="subunit">
    <text evidence="10">Homotetramer.</text>
</comment>
<evidence type="ECO:0000313" key="12">
    <source>
        <dbReference type="EMBL" id="ADZ84747.1"/>
    </source>
</evidence>
<dbReference type="RefSeq" id="WP_013658026.1">
    <property type="nucleotide sequence ID" value="NC_015275.1"/>
</dbReference>
<keyword evidence="6" id="KW-0753">Steroid metabolism</keyword>
<evidence type="ECO:0000256" key="6">
    <source>
        <dbReference type="ARBA" id="ARBA00023221"/>
    </source>
</evidence>
<dbReference type="GO" id="GO:0008202">
    <property type="term" value="P:steroid metabolic process"/>
    <property type="evidence" value="ECO:0007669"/>
    <property type="project" value="UniProtKB-KW"/>
</dbReference>
<dbReference type="InterPro" id="IPR002347">
    <property type="entry name" value="SDR_fam"/>
</dbReference>
<keyword evidence="13" id="KW-1185">Reference proteome</keyword>
<evidence type="ECO:0000256" key="1">
    <source>
        <dbReference type="ARBA" id="ARBA00005194"/>
    </source>
</evidence>
<dbReference type="InterPro" id="IPR020904">
    <property type="entry name" value="Sc_DH/Rdtase_CS"/>
</dbReference>
<dbReference type="SUPFAM" id="SSF51735">
    <property type="entry name" value="NAD(P)-binding Rossmann-fold domains"/>
    <property type="match status" value="1"/>
</dbReference>
<dbReference type="CDD" id="cd05333">
    <property type="entry name" value="BKR_SDR_c"/>
    <property type="match status" value="1"/>
</dbReference>
<gene>
    <name evidence="12" type="ordered locus">Clole_3051</name>
</gene>
<dbReference type="InterPro" id="IPR050259">
    <property type="entry name" value="SDR"/>
</dbReference>
<comment type="catalytic activity">
    <reaction evidence="7 10">
        <text>a (3R)-hydroxyacyl-[ACP] + NADP(+) = a 3-oxoacyl-[ACP] + NADPH + H(+)</text>
        <dbReference type="Rhea" id="RHEA:17397"/>
        <dbReference type="Rhea" id="RHEA-COMP:9916"/>
        <dbReference type="Rhea" id="RHEA-COMP:9945"/>
        <dbReference type="ChEBI" id="CHEBI:15378"/>
        <dbReference type="ChEBI" id="CHEBI:57783"/>
        <dbReference type="ChEBI" id="CHEBI:58349"/>
        <dbReference type="ChEBI" id="CHEBI:78776"/>
        <dbReference type="ChEBI" id="CHEBI:78827"/>
        <dbReference type="EC" id="1.1.1.100"/>
    </reaction>
</comment>
<dbReference type="Proteomes" id="UP000008467">
    <property type="component" value="Chromosome"/>
</dbReference>
<feature type="binding site" evidence="9">
    <location>
        <begin position="11"/>
        <end position="14"/>
    </location>
    <ligand>
        <name>NADP(+)</name>
        <dbReference type="ChEBI" id="CHEBI:58349"/>
    </ligand>
</feature>